<name>A0A1B7MUY0_9AGAM</name>
<protein>
    <submittedName>
        <fullName evidence="2">Uncharacterized protein</fullName>
    </submittedName>
</protein>
<keyword evidence="1" id="KW-0472">Membrane</keyword>
<keyword evidence="3" id="KW-1185">Reference proteome</keyword>
<keyword evidence="1" id="KW-0812">Transmembrane</keyword>
<reference evidence="2 3" key="1">
    <citation type="submission" date="2016-06" db="EMBL/GenBank/DDBJ databases">
        <title>Comparative genomics of the ectomycorrhizal sister species Rhizopogon vinicolor and Rhizopogon vesiculosus (Basidiomycota: Boletales) reveals a divergence of the mating type B locus.</title>
        <authorList>
            <consortium name="DOE Joint Genome Institute"/>
            <person name="Mujic A.B."/>
            <person name="Kuo A."/>
            <person name="Tritt A."/>
            <person name="Lipzen A."/>
            <person name="Chen C."/>
            <person name="Johnson J."/>
            <person name="Sharma A."/>
            <person name="Barry K."/>
            <person name="Grigoriev I.V."/>
            <person name="Spatafora J.W."/>
        </authorList>
    </citation>
    <scope>NUCLEOTIDE SEQUENCE [LARGE SCALE GENOMIC DNA]</scope>
    <source>
        <strain evidence="2 3">AM-OR11-026</strain>
    </source>
</reference>
<evidence type="ECO:0000313" key="3">
    <source>
        <dbReference type="Proteomes" id="UP000092154"/>
    </source>
</evidence>
<accession>A0A1B7MUY0</accession>
<evidence type="ECO:0000313" key="2">
    <source>
        <dbReference type="EMBL" id="OAX36399.1"/>
    </source>
</evidence>
<organism evidence="2 3">
    <name type="scientific">Rhizopogon vinicolor AM-OR11-026</name>
    <dbReference type="NCBI Taxonomy" id="1314800"/>
    <lineage>
        <taxon>Eukaryota</taxon>
        <taxon>Fungi</taxon>
        <taxon>Dikarya</taxon>
        <taxon>Basidiomycota</taxon>
        <taxon>Agaricomycotina</taxon>
        <taxon>Agaricomycetes</taxon>
        <taxon>Agaricomycetidae</taxon>
        <taxon>Boletales</taxon>
        <taxon>Suillineae</taxon>
        <taxon>Rhizopogonaceae</taxon>
        <taxon>Rhizopogon</taxon>
    </lineage>
</organism>
<proteinExistence type="predicted"/>
<dbReference type="Proteomes" id="UP000092154">
    <property type="component" value="Unassembled WGS sequence"/>
</dbReference>
<dbReference type="AlphaFoldDB" id="A0A1B7MUY0"/>
<keyword evidence="1" id="KW-1133">Transmembrane helix</keyword>
<feature type="transmembrane region" description="Helical" evidence="1">
    <location>
        <begin position="21"/>
        <end position="39"/>
    </location>
</feature>
<evidence type="ECO:0000256" key="1">
    <source>
        <dbReference type="SAM" id="Phobius"/>
    </source>
</evidence>
<gene>
    <name evidence="2" type="ORF">K503DRAFT_302035</name>
</gene>
<sequence>MGTKMGHLQLPCYHPASSSHIYTLGAVMLAYVLMVHHSGGDFADGISGVAIPNS</sequence>
<dbReference type="InParanoid" id="A0A1B7MUY0"/>
<dbReference type="EMBL" id="KV448420">
    <property type="protein sequence ID" value="OAX36399.1"/>
    <property type="molecule type" value="Genomic_DNA"/>
</dbReference>